<keyword evidence="3" id="KW-0378">Hydrolase</keyword>
<evidence type="ECO:0000256" key="3">
    <source>
        <dbReference type="ARBA" id="ARBA00022801"/>
    </source>
</evidence>
<evidence type="ECO:0000313" key="8">
    <source>
        <dbReference type="Proteomes" id="UP000504624"/>
    </source>
</evidence>
<feature type="region of interest" description="Disordered" evidence="5">
    <location>
        <begin position="223"/>
        <end position="257"/>
    </location>
</feature>
<dbReference type="InterPro" id="IPR038765">
    <property type="entry name" value="Papain-like_cys_pep_sf"/>
</dbReference>
<dbReference type="GO" id="GO:0006508">
    <property type="term" value="P:proteolysis"/>
    <property type="evidence" value="ECO:0007669"/>
    <property type="project" value="UniProtKB-KW"/>
</dbReference>
<dbReference type="GO" id="GO:0060255">
    <property type="term" value="P:regulation of macromolecule metabolic process"/>
    <property type="evidence" value="ECO:0007669"/>
    <property type="project" value="UniProtKB-ARBA"/>
</dbReference>
<evidence type="ECO:0000256" key="2">
    <source>
        <dbReference type="ARBA" id="ARBA00022670"/>
    </source>
</evidence>
<dbReference type="GO" id="GO:0016929">
    <property type="term" value="F:deSUMOylase activity"/>
    <property type="evidence" value="ECO:0007669"/>
    <property type="project" value="TreeGrafter"/>
</dbReference>
<evidence type="ECO:0000256" key="1">
    <source>
        <dbReference type="ARBA" id="ARBA00005234"/>
    </source>
</evidence>
<dbReference type="PANTHER" id="PTHR12606">
    <property type="entry name" value="SENTRIN/SUMO-SPECIFIC PROTEASE"/>
    <property type="match status" value="1"/>
</dbReference>
<feature type="chain" id="PRO_5026679047" evidence="6">
    <location>
        <begin position="17"/>
        <end position="572"/>
    </location>
</feature>
<reference evidence="9" key="1">
    <citation type="submission" date="2025-08" db="UniProtKB">
        <authorList>
            <consortium name="RefSeq"/>
        </authorList>
    </citation>
    <scope>IDENTIFICATION</scope>
</reference>
<accession>A0A6J0J943</accession>
<dbReference type="CTD" id="59343"/>
<keyword evidence="8" id="KW-1185">Reference proteome</keyword>
<dbReference type="InterPro" id="IPR003653">
    <property type="entry name" value="Peptidase_C48_C"/>
</dbReference>
<evidence type="ECO:0000259" key="7">
    <source>
        <dbReference type="PROSITE" id="PS50600"/>
    </source>
</evidence>
<evidence type="ECO:0000256" key="4">
    <source>
        <dbReference type="ARBA" id="ARBA00022807"/>
    </source>
</evidence>
<evidence type="ECO:0000256" key="5">
    <source>
        <dbReference type="SAM" id="MobiDB-lite"/>
    </source>
</evidence>
<dbReference type="GO" id="GO:0016926">
    <property type="term" value="P:protein desumoylation"/>
    <property type="evidence" value="ECO:0007669"/>
    <property type="project" value="TreeGrafter"/>
</dbReference>
<dbReference type="PROSITE" id="PS50600">
    <property type="entry name" value="ULP_PROTEASE"/>
    <property type="match status" value="1"/>
</dbReference>
<feature type="compositionally biased region" description="Polar residues" evidence="5">
    <location>
        <begin position="102"/>
        <end position="114"/>
    </location>
</feature>
<dbReference type="SUPFAM" id="SSF54001">
    <property type="entry name" value="Cysteine proteinases"/>
    <property type="match status" value="1"/>
</dbReference>
<dbReference type="FunFam" id="3.40.395.10:FF:000001">
    <property type="entry name" value="Sentrin-specific protease 1"/>
    <property type="match status" value="1"/>
</dbReference>
<keyword evidence="6" id="KW-0732">Signal</keyword>
<keyword evidence="4" id="KW-0788">Thiol protease</keyword>
<organism evidence="8 9">
    <name type="scientific">Lepidothrix coronata</name>
    <name type="common">blue-crowned manakin</name>
    <dbReference type="NCBI Taxonomy" id="321398"/>
    <lineage>
        <taxon>Eukaryota</taxon>
        <taxon>Metazoa</taxon>
        <taxon>Chordata</taxon>
        <taxon>Craniata</taxon>
        <taxon>Vertebrata</taxon>
        <taxon>Euteleostomi</taxon>
        <taxon>Archelosauria</taxon>
        <taxon>Archosauria</taxon>
        <taxon>Dinosauria</taxon>
        <taxon>Saurischia</taxon>
        <taxon>Theropoda</taxon>
        <taxon>Coelurosauria</taxon>
        <taxon>Aves</taxon>
        <taxon>Neognathae</taxon>
        <taxon>Neoaves</taxon>
        <taxon>Telluraves</taxon>
        <taxon>Australaves</taxon>
        <taxon>Passeriformes</taxon>
        <taxon>Pipridae</taxon>
        <taxon>Lepidothrix</taxon>
    </lineage>
</organism>
<proteinExistence type="inferred from homology"/>
<evidence type="ECO:0000313" key="9">
    <source>
        <dbReference type="RefSeq" id="XP_017694594.1"/>
    </source>
</evidence>
<feature type="signal peptide" evidence="6">
    <location>
        <begin position="1"/>
        <end position="16"/>
    </location>
</feature>
<dbReference type="Proteomes" id="UP000504624">
    <property type="component" value="Unplaced"/>
</dbReference>
<dbReference type="Gene3D" id="3.40.395.10">
    <property type="entry name" value="Adenoviral Proteinase, Chain A"/>
    <property type="match status" value="1"/>
</dbReference>
<dbReference type="GO" id="GO:0005634">
    <property type="term" value="C:nucleus"/>
    <property type="evidence" value="ECO:0007669"/>
    <property type="project" value="TreeGrafter"/>
</dbReference>
<protein>
    <submittedName>
        <fullName evidence="9">Sentrin-specific protease 2</fullName>
    </submittedName>
</protein>
<name>A0A6J0J943_9PASS</name>
<dbReference type="AlphaFoldDB" id="A0A6J0J943"/>
<dbReference type="RefSeq" id="XP_017694594.1">
    <property type="nucleotide sequence ID" value="XM_017839105.1"/>
</dbReference>
<feature type="compositionally biased region" description="Polar residues" evidence="5">
    <location>
        <begin position="224"/>
        <end position="236"/>
    </location>
</feature>
<dbReference type="GO" id="GO:0080090">
    <property type="term" value="P:regulation of primary metabolic process"/>
    <property type="evidence" value="ECO:0007669"/>
    <property type="project" value="UniProtKB-ARBA"/>
</dbReference>
<gene>
    <name evidence="9" type="primary">SENP2</name>
</gene>
<dbReference type="Pfam" id="PF02902">
    <property type="entry name" value="Peptidase_C48"/>
    <property type="match status" value="1"/>
</dbReference>
<feature type="domain" description="Ubiquitin-like protease family profile" evidence="7">
    <location>
        <begin position="378"/>
        <end position="542"/>
    </location>
</feature>
<dbReference type="GeneID" id="108509591"/>
<keyword evidence="2 9" id="KW-0645">Protease</keyword>
<feature type="region of interest" description="Disordered" evidence="5">
    <location>
        <begin position="14"/>
        <end position="119"/>
    </location>
</feature>
<evidence type="ECO:0000256" key="6">
    <source>
        <dbReference type="SAM" id="SignalP"/>
    </source>
</evidence>
<dbReference type="OrthoDB" id="1939479at2759"/>
<comment type="similarity">
    <text evidence="1">Belongs to the peptidase C48 family.</text>
</comment>
<sequence>MYQWLLGALRALRAAARPQPAPQPGPDPRSAKRPLPSVASPVEDPDDIPEKKQKTECLICGTNKRPEDVPVAAQLPPKATRGCQEASGGDATSLPEPGKRAQATSDSSFESATDSVADEDGVEVAKMPCDTNTCLAREALSLPYKGVPYLSLNKNNHHIQPAPDSPVTPRPPIKELPVPGPTSPGANSVGRPLCAAEEDVRRGESQKYKEILKLFKEKYPGRLNSPQPANFNNVQTHSKEPVATGSHLKGQKSRGVYPGVTQRASVKHGDVFSPQLPQRGVMVSYYTPPEDSHGQGIPGKQAVAVGRGGADMSQGMLFQFHVTPVLSKDFFFVDREPLPRSEKPAEDFAPLTEAMEREISAAFGKGEPGEILSSAFKLKVTREDICTLQQLCWLNDEVINFYMNLLVERSKKEGYPALHAFSTFFYPKLCSGGYKAVRRWTRGVDLFKQDLILVPIHLRVHWTLLVIDVRKKTIKYFDSLGQKGDNICKTLLQYLQEESREKRKLELTASEWTLRSLSPEEIPQQTNGSDCGVFVCKFADSISRDKPITFTQEHMPYFRRKMVWEIIHQQLL</sequence>
<dbReference type="PANTHER" id="PTHR12606:SF11">
    <property type="entry name" value="SENTRIN-SPECIFIC PROTEASE 2"/>
    <property type="match status" value="1"/>
</dbReference>